<protein>
    <submittedName>
        <fullName evidence="11">Uncharacterized protein</fullName>
    </submittedName>
</protein>
<dbReference type="Ensembl" id="ENSSSCT00045059905.1">
    <property type="protein sequence ID" value="ENSSSCP00045042048.1"/>
    <property type="gene ID" value="ENSSSCG00045034838.1"/>
</dbReference>
<keyword evidence="4" id="KW-0732">Signal</keyword>
<evidence type="ECO:0000256" key="1">
    <source>
        <dbReference type="ARBA" id="ARBA00004651"/>
    </source>
</evidence>
<accession>A0A8D0TRX4</accession>
<dbReference type="InterPro" id="IPR001828">
    <property type="entry name" value="ANF_lig-bd_rcpt"/>
</dbReference>
<dbReference type="InterPro" id="IPR000337">
    <property type="entry name" value="GPCR_3"/>
</dbReference>
<evidence type="ECO:0000313" key="11">
    <source>
        <dbReference type="Ensembl" id="ENSSSCP00045042048.1"/>
    </source>
</evidence>
<dbReference type="InterPro" id="IPR028082">
    <property type="entry name" value="Peripla_BP_I"/>
</dbReference>
<keyword evidence="6" id="KW-0297">G-protein coupled receptor</keyword>
<evidence type="ECO:0000256" key="2">
    <source>
        <dbReference type="ARBA" id="ARBA00022475"/>
    </source>
</evidence>
<dbReference type="Gene3D" id="3.40.50.2300">
    <property type="match status" value="3"/>
</dbReference>
<dbReference type="PRINTS" id="PR00248">
    <property type="entry name" value="GPCRMGR"/>
</dbReference>
<comment type="subcellular location">
    <subcellularLocation>
        <location evidence="1">Cell membrane</location>
        <topology evidence="1">Multi-pass membrane protein</topology>
    </subcellularLocation>
</comment>
<dbReference type="PRINTS" id="PR01535">
    <property type="entry name" value="VOMERONASL2R"/>
</dbReference>
<dbReference type="InterPro" id="IPR000068">
    <property type="entry name" value="GPCR_3_Ca_sens_rcpt-rel"/>
</dbReference>
<sequence length="628" mass="71095">MASKNSSLIHGLFWLLLHFGWIWVALFFSDDREGEHFLWDLKAEMLQKGICVAFTEKILTTKRTYGSTDIHFLTRNRVWILVAKWDVVLNEVDSILHSSHGILSFSLQKRKIPGFQHFLKTVNPSQYPENFYLCIIWFKIFIHSLAGSLRGKVNDCLPNSSLEFMPMNIDVMTMSDSNYFIYNAVYAVVQTLHEMLLHLLFFGCKENQFDVLQPFLDKIQFRNSAGEHISLDEKRYHVVKYDIMNIVSFPGGLGFLVKGGESGSSGLYDQGLVINKEMIEWPTGFKETPQSVCSQSCSSGFRKIPQEEINMCNAQQKEIFLFTITFKCGKNEMFESFSTDAEQCRNHCLPKVLTFLAFEDSMGMSLTCMVLCFFVITAVILLIFANNWALSYVLLISLLLGFLCPLLFIGRPSTATCILRQITFGALFTVAVATVLAKTLTVILAFKAMRPGRIMRRLLVTGASNYVIPICFLIQVVICGVWLGTSPPFLEIHTHSEPKNLILMCNKGTITAFYCILGYLGFLALRSFSLAFLARSLPDTFNESKFLTFSMLVFYSVWVTFLPIHHSNKGKAMVAMEIFSILGPNAGLLGCIFVPKCYIILLRPDKNSLKGLRNQIGSTRNRHSGFIS</sequence>
<evidence type="ECO:0000313" key="12">
    <source>
        <dbReference type="Proteomes" id="UP000694728"/>
    </source>
</evidence>
<dbReference type="PROSITE" id="PS50259">
    <property type="entry name" value="G_PROTEIN_RECEP_F3_4"/>
    <property type="match status" value="1"/>
</dbReference>
<dbReference type="PANTHER" id="PTHR24061">
    <property type="entry name" value="CALCIUM-SENSING RECEPTOR-RELATED"/>
    <property type="match status" value="1"/>
</dbReference>
<organism evidence="11 12">
    <name type="scientific">Sus scrofa</name>
    <name type="common">Pig</name>
    <dbReference type="NCBI Taxonomy" id="9823"/>
    <lineage>
        <taxon>Eukaryota</taxon>
        <taxon>Metazoa</taxon>
        <taxon>Chordata</taxon>
        <taxon>Craniata</taxon>
        <taxon>Vertebrata</taxon>
        <taxon>Euteleostomi</taxon>
        <taxon>Mammalia</taxon>
        <taxon>Eutheria</taxon>
        <taxon>Laurasiatheria</taxon>
        <taxon>Artiodactyla</taxon>
        <taxon>Suina</taxon>
        <taxon>Suidae</taxon>
        <taxon>Sus</taxon>
    </lineage>
</organism>
<proteinExistence type="predicted"/>
<evidence type="ECO:0000256" key="7">
    <source>
        <dbReference type="ARBA" id="ARBA00023136"/>
    </source>
</evidence>
<dbReference type="PANTHER" id="PTHR24061:SF545">
    <property type="entry name" value="VOMERONASAL 2, RECEPTOR 118-RELATED"/>
    <property type="match status" value="1"/>
</dbReference>
<evidence type="ECO:0000256" key="4">
    <source>
        <dbReference type="ARBA" id="ARBA00022729"/>
    </source>
</evidence>
<keyword evidence="8" id="KW-0675">Receptor</keyword>
<dbReference type="InterPro" id="IPR004073">
    <property type="entry name" value="GPCR_3_vmron_rcpt_2"/>
</dbReference>
<evidence type="ECO:0000256" key="3">
    <source>
        <dbReference type="ARBA" id="ARBA00022692"/>
    </source>
</evidence>
<keyword evidence="10" id="KW-0807">Transducer</keyword>
<evidence type="ECO:0000256" key="5">
    <source>
        <dbReference type="ARBA" id="ARBA00022989"/>
    </source>
</evidence>
<evidence type="ECO:0000256" key="10">
    <source>
        <dbReference type="ARBA" id="ARBA00023224"/>
    </source>
</evidence>
<name>A0A8D0TRX4_PIG</name>
<keyword evidence="5" id="KW-1133">Transmembrane helix</keyword>
<dbReference type="InterPro" id="IPR017978">
    <property type="entry name" value="GPCR_3_C"/>
</dbReference>
<dbReference type="GO" id="GO:0005886">
    <property type="term" value="C:plasma membrane"/>
    <property type="evidence" value="ECO:0007669"/>
    <property type="project" value="UniProtKB-SubCell"/>
</dbReference>
<keyword evidence="7" id="KW-0472">Membrane</keyword>
<dbReference type="Pfam" id="PF01094">
    <property type="entry name" value="ANF_receptor"/>
    <property type="match status" value="1"/>
</dbReference>
<keyword evidence="2" id="KW-1003">Cell membrane</keyword>
<dbReference type="Proteomes" id="UP000694728">
    <property type="component" value="Unplaced"/>
</dbReference>
<keyword evidence="3" id="KW-0812">Transmembrane</keyword>
<evidence type="ECO:0000256" key="6">
    <source>
        <dbReference type="ARBA" id="ARBA00023040"/>
    </source>
</evidence>
<dbReference type="AlphaFoldDB" id="A0A8D0TRX4"/>
<evidence type="ECO:0000256" key="8">
    <source>
        <dbReference type="ARBA" id="ARBA00023170"/>
    </source>
</evidence>
<dbReference type="SUPFAM" id="SSF53822">
    <property type="entry name" value="Periplasmic binding protein-like I"/>
    <property type="match status" value="1"/>
</dbReference>
<dbReference type="Pfam" id="PF00003">
    <property type="entry name" value="7tm_3"/>
    <property type="match status" value="1"/>
</dbReference>
<reference evidence="11" key="1">
    <citation type="submission" date="2025-08" db="UniProtKB">
        <authorList>
            <consortium name="Ensembl"/>
        </authorList>
    </citation>
    <scope>IDENTIFICATION</scope>
</reference>
<evidence type="ECO:0000256" key="9">
    <source>
        <dbReference type="ARBA" id="ARBA00023180"/>
    </source>
</evidence>
<keyword evidence="9" id="KW-0325">Glycoprotein</keyword>
<dbReference type="GO" id="GO:0004930">
    <property type="term" value="F:G protein-coupled receptor activity"/>
    <property type="evidence" value="ECO:0007669"/>
    <property type="project" value="UniProtKB-KW"/>
</dbReference>